<keyword evidence="4 5" id="KW-0472">Membrane</keyword>
<dbReference type="PROSITE" id="PS51225">
    <property type="entry name" value="MARVEL"/>
    <property type="match status" value="1"/>
</dbReference>
<proteinExistence type="predicted"/>
<dbReference type="Proteomes" id="UP000015102">
    <property type="component" value="Unassembled WGS sequence"/>
</dbReference>
<evidence type="ECO:0000256" key="6">
    <source>
        <dbReference type="SAM" id="Phobius"/>
    </source>
</evidence>
<evidence type="ECO:0000256" key="4">
    <source>
        <dbReference type="ARBA" id="ARBA00023136"/>
    </source>
</evidence>
<dbReference type="Pfam" id="PF01284">
    <property type="entry name" value="MARVEL"/>
    <property type="match status" value="1"/>
</dbReference>
<protein>
    <recommendedName>
        <fullName evidence="7">MARVEL domain-containing protein</fullName>
    </recommendedName>
</protein>
<dbReference type="EnsemblMetazoa" id="MESCA010528-RA">
    <property type="protein sequence ID" value="MESCA010528-PA"/>
    <property type="gene ID" value="MESCA010528"/>
</dbReference>
<reference evidence="9" key="1">
    <citation type="submission" date="2013-02" db="EMBL/GenBank/DDBJ databases">
        <authorList>
            <person name="Hughes D."/>
        </authorList>
    </citation>
    <scope>NUCLEOTIDE SEQUENCE</scope>
    <source>
        <strain>Durham</strain>
        <strain evidence="9">NC isolate 2 -- Noor lab</strain>
    </source>
</reference>
<dbReference type="EMBL" id="CAQQ02381963">
    <property type="status" value="NOT_ANNOTATED_CDS"/>
    <property type="molecule type" value="Genomic_DNA"/>
</dbReference>
<feature type="transmembrane region" description="Helical" evidence="6">
    <location>
        <begin position="114"/>
        <end position="134"/>
    </location>
</feature>
<evidence type="ECO:0000256" key="3">
    <source>
        <dbReference type="ARBA" id="ARBA00022989"/>
    </source>
</evidence>
<feature type="domain" description="MARVEL" evidence="7">
    <location>
        <begin position="33"/>
        <end position="176"/>
    </location>
</feature>
<feature type="transmembrane region" description="Helical" evidence="6">
    <location>
        <begin position="154"/>
        <end position="172"/>
    </location>
</feature>
<dbReference type="GO" id="GO:0016020">
    <property type="term" value="C:membrane"/>
    <property type="evidence" value="ECO:0007669"/>
    <property type="project" value="UniProtKB-SubCell"/>
</dbReference>
<feature type="transmembrane region" description="Helical" evidence="6">
    <location>
        <begin position="40"/>
        <end position="61"/>
    </location>
</feature>
<feature type="transmembrane region" description="Helical" evidence="6">
    <location>
        <begin position="67"/>
        <end position="94"/>
    </location>
</feature>
<evidence type="ECO:0000256" key="1">
    <source>
        <dbReference type="ARBA" id="ARBA00004141"/>
    </source>
</evidence>
<dbReference type="AlphaFoldDB" id="T1H2S4"/>
<dbReference type="OMA" id="GIKICCC"/>
<organism evidence="8 9">
    <name type="scientific">Megaselia scalaris</name>
    <name type="common">Humpbacked fly</name>
    <name type="synonym">Phora scalaris</name>
    <dbReference type="NCBI Taxonomy" id="36166"/>
    <lineage>
        <taxon>Eukaryota</taxon>
        <taxon>Metazoa</taxon>
        <taxon>Ecdysozoa</taxon>
        <taxon>Arthropoda</taxon>
        <taxon>Hexapoda</taxon>
        <taxon>Insecta</taxon>
        <taxon>Pterygota</taxon>
        <taxon>Neoptera</taxon>
        <taxon>Endopterygota</taxon>
        <taxon>Diptera</taxon>
        <taxon>Brachycera</taxon>
        <taxon>Muscomorpha</taxon>
        <taxon>Platypezoidea</taxon>
        <taxon>Phoridae</taxon>
        <taxon>Megaseliini</taxon>
        <taxon>Megaselia</taxon>
    </lineage>
</organism>
<keyword evidence="3 6" id="KW-1133">Transmembrane helix</keyword>
<comment type="subcellular location">
    <subcellularLocation>
        <location evidence="1">Membrane</location>
        <topology evidence="1">Multi-pass membrane protein</topology>
    </subcellularLocation>
</comment>
<evidence type="ECO:0000313" key="9">
    <source>
        <dbReference type="Proteomes" id="UP000015102"/>
    </source>
</evidence>
<keyword evidence="2 5" id="KW-0812">Transmembrane</keyword>
<evidence type="ECO:0000313" key="8">
    <source>
        <dbReference type="EnsemblMetazoa" id="MESCA010528-PA"/>
    </source>
</evidence>
<evidence type="ECO:0000256" key="5">
    <source>
        <dbReference type="PROSITE-ProRule" id="PRU00581"/>
    </source>
</evidence>
<keyword evidence="9" id="KW-1185">Reference proteome</keyword>
<dbReference type="HOGENOM" id="CLU_119831_0_0_1"/>
<evidence type="ECO:0000259" key="7">
    <source>
        <dbReference type="PROSITE" id="PS51225"/>
    </source>
</evidence>
<dbReference type="InterPro" id="IPR008253">
    <property type="entry name" value="Marvel"/>
</dbReference>
<reference evidence="8" key="2">
    <citation type="submission" date="2015-06" db="UniProtKB">
        <authorList>
            <consortium name="EnsemblMetazoa"/>
        </authorList>
    </citation>
    <scope>IDENTIFICATION</scope>
</reference>
<sequence length="190" mass="21064">MSFCGFRIVSLNKNGGGINLCCCRICTCVNFSFLWSRIGLLKVIEIGLASMCETLLIQYGLPYSENIGQALISFLTTTACCFTTTTILTICYLLSEKSVNLIRQSLFETLFNGFAAFLYASASSYMGFACLVWLHPQFLIRPGFWAYPAMTAVYYLGYAAMIAHAVDAWLALKQYRGQGGGQGQFGRNIY</sequence>
<name>T1H2S4_MEGSC</name>
<evidence type="ECO:0000256" key="2">
    <source>
        <dbReference type="ARBA" id="ARBA00022692"/>
    </source>
</evidence>
<accession>T1H2S4</accession>